<feature type="binding site" evidence="6">
    <location>
        <position position="63"/>
    </location>
    <ligand>
        <name>ATP</name>
        <dbReference type="ChEBI" id="CHEBI:30616"/>
    </ligand>
</feature>
<name>K0R404_THAOC</name>
<evidence type="ECO:0000259" key="8">
    <source>
        <dbReference type="PROSITE" id="PS50011"/>
    </source>
</evidence>
<dbReference type="Gene3D" id="1.10.510.10">
    <property type="entry name" value="Transferase(Phosphotransferase) domain 1"/>
    <property type="match status" value="1"/>
</dbReference>
<dbReference type="PROSITE" id="PS00108">
    <property type="entry name" value="PROTEIN_KINASE_ST"/>
    <property type="match status" value="1"/>
</dbReference>
<dbReference type="EMBL" id="AGNL01047827">
    <property type="protein sequence ID" value="EJK46314.1"/>
    <property type="molecule type" value="Genomic_DNA"/>
</dbReference>
<evidence type="ECO:0000313" key="9">
    <source>
        <dbReference type="EMBL" id="EJK46314.1"/>
    </source>
</evidence>
<dbReference type="GO" id="GO:0004674">
    <property type="term" value="F:protein serine/threonine kinase activity"/>
    <property type="evidence" value="ECO:0007669"/>
    <property type="project" value="UniProtKB-KW"/>
</dbReference>
<dbReference type="PANTHER" id="PTHR24349">
    <property type="entry name" value="SERINE/THREONINE-PROTEIN KINASE"/>
    <property type="match status" value="1"/>
</dbReference>
<accession>K0R404</accession>
<dbReference type="OMA" id="HEDYEGM"/>
<keyword evidence="10" id="KW-1185">Reference proteome</keyword>
<dbReference type="Gene3D" id="3.30.200.20">
    <property type="entry name" value="Phosphorylase Kinase, domain 1"/>
    <property type="match status" value="1"/>
</dbReference>
<dbReference type="OrthoDB" id="45105at2759"/>
<dbReference type="InterPro" id="IPR008271">
    <property type="entry name" value="Ser/Thr_kinase_AS"/>
</dbReference>
<keyword evidence="4" id="KW-0418">Kinase</keyword>
<dbReference type="AlphaFoldDB" id="K0R404"/>
<evidence type="ECO:0000256" key="5">
    <source>
        <dbReference type="ARBA" id="ARBA00022840"/>
    </source>
</evidence>
<reference evidence="9 10" key="1">
    <citation type="journal article" date="2012" name="Genome Biol.">
        <title>Genome and low-iron response of an oceanic diatom adapted to chronic iron limitation.</title>
        <authorList>
            <person name="Lommer M."/>
            <person name="Specht M."/>
            <person name="Roy A.S."/>
            <person name="Kraemer L."/>
            <person name="Andreson R."/>
            <person name="Gutowska M.A."/>
            <person name="Wolf J."/>
            <person name="Bergner S.V."/>
            <person name="Schilhabel M.B."/>
            <person name="Klostermeier U.C."/>
            <person name="Beiko R.G."/>
            <person name="Rosenstiel P."/>
            <person name="Hippler M."/>
            <person name="Laroche J."/>
        </authorList>
    </citation>
    <scope>NUCLEOTIDE SEQUENCE [LARGE SCALE GENOMIC DNA]</scope>
    <source>
        <strain evidence="9 10">CCMP1005</strain>
    </source>
</reference>
<keyword evidence="2" id="KW-0808">Transferase</keyword>
<protein>
    <recommendedName>
        <fullName evidence="8">Protein kinase domain-containing protein</fullName>
    </recommendedName>
</protein>
<evidence type="ECO:0000256" key="6">
    <source>
        <dbReference type="PROSITE-ProRule" id="PRU10141"/>
    </source>
</evidence>
<dbReference type="InterPro" id="IPR000719">
    <property type="entry name" value="Prot_kinase_dom"/>
</dbReference>
<dbReference type="SUPFAM" id="SSF56112">
    <property type="entry name" value="Protein kinase-like (PK-like)"/>
    <property type="match status" value="1"/>
</dbReference>
<evidence type="ECO:0000313" key="10">
    <source>
        <dbReference type="Proteomes" id="UP000266841"/>
    </source>
</evidence>
<proteinExistence type="inferred from homology"/>
<evidence type="ECO:0000256" key="7">
    <source>
        <dbReference type="RuleBase" id="RU000304"/>
    </source>
</evidence>
<dbReference type="eggNOG" id="KOG0032">
    <property type="taxonomic scope" value="Eukaryota"/>
</dbReference>
<keyword evidence="5 6" id="KW-0067">ATP-binding</keyword>
<dbReference type="SMART" id="SM00220">
    <property type="entry name" value="S_TKc"/>
    <property type="match status" value="1"/>
</dbReference>
<gene>
    <name evidence="9" type="ORF">THAOC_35021</name>
</gene>
<dbReference type="Proteomes" id="UP000266841">
    <property type="component" value="Unassembled WGS sequence"/>
</dbReference>
<dbReference type="InterPro" id="IPR017441">
    <property type="entry name" value="Protein_kinase_ATP_BS"/>
</dbReference>
<dbReference type="PROSITE" id="PS50011">
    <property type="entry name" value="PROTEIN_KINASE_DOM"/>
    <property type="match status" value="1"/>
</dbReference>
<comment type="similarity">
    <text evidence="7">Belongs to the protein kinase superfamily.</text>
</comment>
<dbReference type="GO" id="GO:0005524">
    <property type="term" value="F:ATP binding"/>
    <property type="evidence" value="ECO:0007669"/>
    <property type="project" value="UniProtKB-UniRule"/>
</dbReference>
<feature type="domain" description="Protein kinase" evidence="8">
    <location>
        <begin position="25"/>
        <end position="292"/>
    </location>
</feature>
<comment type="caution">
    <text evidence="9">The sequence shown here is derived from an EMBL/GenBank/DDBJ whole genome shotgun (WGS) entry which is preliminary data.</text>
</comment>
<keyword evidence="3 6" id="KW-0547">Nucleotide-binding</keyword>
<evidence type="ECO:0000256" key="3">
    <source>
        <dbReference type="ARBA" id="ARBA00022741"/>
    </source>
</evidence>
<dbReference type="InterPro" id="IPR011009">
    <property type="entry name" value="Kinase-like_dom_sf"/>
</dbReference>
<dbReference type="InterPro" id="IPR050205">
    <property type="entry name" value="CDPK_Ser/Thr_kinases"/>
</dbReference>
<sequence>MGCTGSKEAFTGQDALTEADYKATFNEEKTLGQGEFGVVKLVTKKSSGESFACKLLQKGFVFKDNTLYAPMKPEDLKMEIDILKALNGSKCNLSLDSVYESSSKIYVVTECCSGGEMLEYTSKTFSDGLSTDDVSRIAYQLLGAVDHCAKHNVIHRDIKPENVMFKSDSKTAELRLIDFGCATMDDESNMEHSTFAGTPFYISPEMFQKKYTTKCDVFSVGVLLYVLVAGYPATTLQTAFNLLHKASRDLKTLPGSWPEDVPETYFEMLDKLLRYRWKSRPSAGEMLEDDFVAFHLASAGKLPSRKGLARTKSVVLKGTGEQAAMAYGFSKFERVVTTLIATLLDRGSIISLLGQIDDKVSKNASSDRDLGVIKVTDLKDILNSMGKSDCVAAIEKQSKAKVYESYPYEFAVLKSFTKKPEGVVAGDSRTSKMSSSTAAMSMRNLNKSVGASSRFGGAIDDHR</sequence>
<evidence type="ECO:0000256" key="2">
    <source>
        <dbReference type="ARBA" id="ARBA00022679"/>
    </source>
</evidence>
<dbReference type="PROSITE" id="PS00107">
    <property type="entry name" value="PROTEIN_KINASE_ATP"/>
    <property type="match status" value="1"/>
</dbReference>
<evidence type="ECO:0000256" key="1">
    <source>
        <dbReference type="ARBA" id="ARBA00022527"/>
    </source>
</evidence>
<keyword evidence="1 7" id="KW-0723">Serine/threonine-protein kinase</keyword>
<evidence type="ECO:0000256" key="4">
    <source>
        <dbReference type="ARBA" id="ARBA00022777"/>
    </source>
</evidence>
<dbReference type="Pfam" id="PF00069">
    <property type="entry name" value="Pkinase"/>
    <property type="match status" value="1"/>
</dbReference>
<organism evidence="9 10">
    <name type="scientific">Thalassiosira oceanica</name>
    <name type="common">Marine diatom</name>
    <dbReference type="NCBI Taxonomy" id="159749"/>
    <lineage>
        <taxon>Eukaryota</taxon>
        <taxon>Sar</taxon>
        <taxon>Stramenopiles</taxon>
        <taxon>Ochrophyta</taxon>
        <taxon>Bacillariophyta</taxon>
        <taxon>Coscinodiscophyceae</taxon>
        <taxon>Thalassiosirophycidae</taxon>
        <taxon>Thalassiosirales</taxon>
        <taxon>Thalassiosiraceae</taxon>
        <taxon>Thalassiosira</taxon>
    </lineage>
</organism>